<feature type="domain" description="Berberine/berberine-like" evidence="4">
    <location>
        <begin position="464"/>
        <end position="495"/>
    </location>
</feature>
<dbReference type="GO" id="GO:0050660">
    <property type="term" value="F:flavin adenine dinucleotide binding"/>
    <property type="evidence" value="ECO:0007669"/>
    <property type="project" value="InterPro"/>
</dbReference>
<comment type="similarity">
    <text evidence="1">Belongs to the oxygen-dependent FAD-linked oxidoreductase family.</text>
</comment>
<evidence type="ECO:0000313" key="5">
    <source>
        <dbReference type="EMBL" id="EIM79248.1"/>
    </source>
</evidence>
<name>R7RWS5_STEHR</name>
<evidence type="ECO:0000256" key="2">
    <source>
        <dbReference type="ARBA" id="ARBA00023002"/>
    </source>
</evidence>
<evidence type="ECO:0000256" key="1">
    <source>
        <dbReference type="ARBA" id="ARBA00005466"/>
    </source>
</evidence>
<dbReference type="Gene3D" id="3.30.465.10">
    <property type="match status" value="2"/>
</dbReference>
<dbReference type="InterPro" id="IPR036318">
    <property type="entry name" value="FAD-bd_PCMH-like_sf"/>
</dbReference>
<dbReference type="Proteomes" id="UP000053927">
    <property type="component" value="Unassembled WGS sequence"/>
</dbReference>
<dbReference type="OrthoDB" id="9983560at2759"/>
<dbReference type="Pfam" id="PF08031">
    <property type="entry name" value="BBE"/>
    <property type="match status" value="1"/>
</dbReference>
<dbReference type="InterPro" id="IPR050432">
    <property type="entry name" value="FAD-linked_Oxidoreductases_BP"/>
</dbReference>
<feature type="signal peptide" evidence="3">
    <location>
        <begin position="1"/>
        <end position="26"/>
    </location>
</feature>
<gene>
    <name evidence="5" type="ORF">STEHIDRAFT_116717</name>
</gene>
<dbReference type="Gene3D" id="3.40.462.20">
    <property type="match status" value="1"/>
</dbReference>
<keyword evidence="3" id="KW-0732">Signal</keyword>
<evidence type="ECO:0000259" key="4">
    <source>
        <dbReference type="Pfam" id="PF08031"/>
    </source>
</evidence>
<evidence type="ECO:0000256" key="3">
    <source>
        <dbReference type="SAM" id="SignalP"/>
    </source>
</evidence>
<dbReference type="AlphaFoldDB" id="R7RWS5"/>
<dbReference type="KEGG" id="shs:STEHIDRAFT_116717"/>
<proteinExistence type="inferred from homology"/>
<evidence type="ECO:0000313" key="6">
    <source>
        <dbReference type="Proteomes" id="UP000053927"/>
    </source>
</evidence>
<dbReference type="eggNOG" id="ENOG502QU1B">
    <property type="taxonomic scope" value="Eukaryota"/>
</dbReference>
<protein>
    <recommendedName>
        <fullName evidence="4">Berberine/berberine-like domain-containing protein</fullName>
    </recommendedName>
</protein>
<accession>R7RWS5</accession>
<dbReference type="RefSeq" id="XP_007311695.1">
    <property type="nucleotide sequence ID" value="XM_007311633.1"/>
</dbReference>
<organism evidence="5 6">
    <name type="scientific">Stereum hirsutum (strain FP-91666)</name>
    <name type="common">White-rot fungus</name>
    <dbReference type="NCBI Taxonomy" id="721885"/>
    <lineage>
        <taxon>Eukaryota</taxon>
        <taxon>Fungi</taxon>
        <taxon>Dikarya</taxon>
        <taxon>Basidiomycota</taxon>
        <taxon>Agaricomycotina</taxon>
        <taxon>Agaricomycetes</taxon>
        <taxon>Russulales</taxon>
        <taxon>Stereaceae</taxon>
        <taxon>Stereum</taxon>
    </lineage>
</organism>
<feature type="chain" id="PRO_5004444501" description="Berberine/berberine-like domain-containing protein" evidence="3">
    <location>
        <begin position="27"/>
        <end position="587"/>
    </location>
</feature>
<dbReference type="GeneID" id="18795968"/>
<dbReference type="PANTHER" id="PTHR13878">
    <property type="entry name" value="GULONOLACTONE OXIDASE"/>
    <property type="match status" value="1"/>
</dbReference>
<keyword evidence="2" id="KW-0560">Oxidoreductase</keyword>
<dbReference type="OMA" id="WRESLYH"/>
<sequence>MTSLPIGRLAFFLLYLVDISLQQSSAHWDELNATVQGRLVRGIPLARPCFKLANGTGGDFNPDECSIVIQDYLNEVVRIDTFSAYIDTRSEICQATNSGCILDTSMVNNSNAFDIPQVCSQGSIPEYAVDVRTTKDVLASYKFSKTHSIPLVIKNTGASTMHNLQSISLNKTFVPYGCNSTPTAAVTFGAGVVTSSILDFAEANNITIPTASDLTVGVAGGYLQLQFEVVTPSGLHVVTNNCQYPDLFFALRGGGGGTFGTVLTVTTLALPQLQVKTVEVSFSAAREDQERFVKFMVDHTSTAGILSFANSILNSSRANESIEPLRSYVTRELKGNFTFTVEPSYRSFFNKFQPAQPVGPGSALASRLVLLRNFESDVNREELTRVVNGMLDAVDAMYLVATTPFLYGESPGTSLTPAYRTALWHFIVAKEWKFNASVGEVSDAYKSVSDAIRPLREITAESGAYQNEADIYEPDFEVSFWGSNYEELLAIKKKYVSQVFGLTILFSRWVPRAASIRIHGSLKIHDVFEDWKISYHASANSLPCLGSQSFPRSPQTSALLLAMHADAISLWGTFRLQRPKGHNLPQY</sequence>
<keyword evidence="6" id="KW-1185">Reference proteome</keyword>
<dbReference type="PANTHER" id="PTHR13878:SF91">
    <property type="entry name" value="FAD BINDING DOMAIN PROTEIN (AFU_ORTHOLOGUE AFUA_6G12070)-RELATED"/>
    <property type="match status" value="1"/>
</dbReference>
<reference evidence="6" key="1">
    <citation type="journal article" date="2012" name="Science">
        <title>The Paleozoic origin of enzymatic lignin decomposition reconstructed from 31 fungal genomes.</title>
        <authorList>
            <person name="Floudas D."/>
            <person name="Binder M."/>
            <person name="Riley R."/>
            <person name="Barry K."/>
            <person name="Blanchette R.A."/>
            <person name="Henrissat B."/>
            <person name="Martinez A.T."/>
            <person name="Otillar R."/>
            <person name="Spatafora J.W."/>
            <person name="Yadav J.S."/>
            <person name="Aerts A."/>
            <person name="Benoit I."/>
            <person name="Boyd A."/>
            <person name="Carlson A."/>
            <person name="Copeland A."/>
            <person name="Coutinho P.M."/>
            <person name="de Vries R.P."/>
            <person name="Ferreira P."/>
            <person name="Findley K."/>
            <person name="Foster B."/>
            <person name="Gaskell J."/>
            <person name="Glotzer D."/>
            <person name="Gorecki P."/>
            <person name="Heitman J."/>
            <person name="Hesse C."/>
            <person name="Hori C."/>
            <person name="Igarashi K."/>
            <person name="Jurgens J.A."/>
            <person name="Kallen N."/>
            <person name="Kersten P."/>
            <person name="Kohler A."/>
            <person name="Kuees U."/>
            <person name="Kumar T.K.A."/>
            <person name="Kuo A."/>
            <person name="LaButti K."/>
            <person name="Larrondo L.F."/>
            <person name="Lindquist E."/>
            <person name="Ling A."/>
            <person name="Lombard V."/>
            <person name="Lucas S."/>
            <person name="Lundell T."/>
            <person name="Martin R."/>
            <person name="McLaughlin D.J."/>
            <person name="Morgenstern I."/>
            <person name="Morin E."/>
            <person name="Murat C."/>
            <person name="Nagy L.G."/>
            <person name="Nolan M."/>
            <person name="Ohm R.A."/>
            <person name="Patyshakuliyeva A."/>
            <person name="Rokas A."/>
            <person name="Ruiz-Duenas F.J."/>
            <person name="Sabat G."/>
            <person name="Salamov A."/>
            <person name="Samejima M."/>
            <person name="Schmutz J."/>
            <person name="Slot J.C."/>
            <person name="St John F."/>
            <person name="Stenlid J."/>
            <person name="Sun H."/>
            <person name="Sun S."/>
            <person name="Syed K."/>
            <person name="Tsang A."/>
            <person name="Wiebenga A."/>
            <person name="Young D."/>
            <person name="Pisabarro A."/>
            <person name="Eastwood D.C."/>
            <person name="Martin F."/>
            <person name="Cullen D."/>
            <person name="Grigoriev I.V."/>
            <person name="Hibbett D.S."/>
        </authorList>
    </citation>
    <scope>NUCLEOTIDE SEQUENCE [LARGE SCALE GENOMIC DNA]</scope>
    <source>
        <strain evidence="6">FP-91666</strain>
    </source>
</reference>
<dbReference type="InterPro" id="IPR016169">
    <property type="entry name" value="FAD-bd_PCMH_sub2"/>
</dbReference>
<dbReference type="GO" id="GO:0016491">
    <property type="term" value="F:oxidoreductase activity"/>
    <property type="evidence" value="ECO:0007669"/>
    <property type="project" value="UniProtKB-KW"/>
</dbReference>
<dbReference type="InterPro" id="IPR012951">
    <property type="entry name" value="BBE"/>
</dbReference>
<dbReference type="EMBL" id="JH687407">
    <property type="protein sequence ID" value="EIM79248.1"/>
    <property type="molecule type" value="Genomic_DNA"/>
</dbReference>
<dbReference type="SUPFAM" id="SSF56176">
    <property type="entry name" value="FAD-binding/transporter-associated domain-like"/>
    <property type="match status" value="1"/>
</dbReference>